<dbReference type="KEGG" id="phet:94288711"/>
<keyword evidence="1" id="KW-0472">Membrane</keyword>
<organism evidence="2 3">
    <name type="scientific">Porcisia hertigi</name>
    <dbReference type="NCBI Taxonomy" id="2761500"/>
    <lineage>
        <taxon>Eukaryota</taxon>
        <taxon>Discoba</taxon>
        <taxon>Euglenozoa</taxon>
        <taxon>Kinetoplastea</taxon>
        <taxon>Metakinetoplastina</taxon>
        <taxon>Trypanosomatida</taxon>
        <taxon>Trypanosomatidae</taxon>
        <taxon>Leishmaniinae</taxon>
        <taxon>Porcisia</taxon>
    </lineage>
</organism>
<name>A0A836I9T8_9TRYP</name>
<proteinExistence type="predicted"/>
<dbReference type="EMBL" id="JAFJZO010000032">
    <property type="protein sequence ID" value="KAG5496308.1"/>
    <property type="molecule type" value="Genomic_DNA"/>
</dbReference>
<evidence type="ECO:0000256" key="1">
    <source>
        <dbReference type="SAM" id="Phobius"/>
    </source>
</evidence>
<gene>
    <name evidence="2" type="ORF">JKF63_02610</name>
</gene>
<dbReference type="OrthoDB" id="263984at2759"/>
<dbReference type="Proteomes" id="UP000674318">
    <property type="component" value="Chromosome 32"/>
</dbReference>
<keyword evidence="3" id="KW-1185">Reference proteome</keyword>
<reference evidence="2 3" key="1">
    <citation type="submission" date="2021-02" db="EMBL/GenBank/DDBJ databases">
        <title>Porcisia hertigi Genome sequencing and assembly.</title>
        <authorList>
            <person name="Almutairi H."/>
            <person name="Gatherer D."/>
        </authorList>
    </citation>
    <scope>NUCLEOTIDE SEQUENCE [LARGE SCALE GENOMIC DNA]</scope>
    <source>
        <strain evidence="2 3">C119</strain>
    </source>
</reference>
<keyword evidence="1" id="KW-0812">Transmembrane</keyword>
<keyword evidence="1" id="KW-1133">Transmembrane helix</keyword>
<sequence>MWRIRAGGVVAGFVITCAGYYKLFVLPMLDTRAVQEKHYRAIEERLLTAARDAMNAAPAELNAAAASPPSQ</sequence>
<dbReference type="AlphaFoldDB" id="A0A836I9T8"/>
<comment type="caution">
    <text evidence="2">The sequence shown here is derived from an EMBL/GenBank/DDBJ whole genome shotgun (WGS) entry which is preliminary data.</text>
</comment>
<protein>
    <submittedName>
        <fullName evidence="2">Uncharacterized protein</fullName>
    </submittedName>
</protein>
<evidence type="ECO:0000313" key="2">
    <source>
        <dbReference type="EMBL" id="KAG5496308.1"/>
    </source>
</evidence>
<evidence type="ECO:0000313" key="3">
    <source>
        <dbReference type="Proteomes" id="UP000674318"/>
    </source>
</evidence>
<accession>A0A836I9T8</accession>
<feature type="transmembrane region" description="Helical" evidence="1">
    <location>
        <begin position="6"/>
        <end position="29"/>
    </location>
</feature>
<dbReference type="GeneID" id="94288711"/>
<dbReference type="RefSeq" id="XP_067754791.1">
    <property type="nucleotide sequence ID" value="XM_067898634.1"/>
</dbReference>